<keyword evidence="3" id="KW-1185">Reference proteome</keyword>
<evidence type="ECO:0000256" key="1">
    <source>
        <dbReference type="SAM" id="SignalP"/>
    </source>
</evidence>
<feature type="chain" id="PRO_5026228850" evidence="1">
    <location>
        <begin position="27"/>
        <end position="242"/>
    </location>
</feature>
<keyword evidence="1" id="KW-0732">Signal</keyword>
<feature type="signal peptide" evidence="1">
    <location>
        <begin position="1"/>
        <end position="26"/>
    </location>
</feature>
<evidence type="ECO:0000313" key="2">
    <source>
        <dbReference type="EMBL" id="KAE9528495.1"/>
    </source>
</evidence>
<comment type="caution">
    <text evidence="2">The sequence shown here is derived from an EMBL/GenBank/DDBJ whole genome shotgun (WGS) entry which is preliminary data.</text>
</comment>
<gene>
    <name evidence="2" type="ORF">AGLY_012066</name>
</gene>
<dbReference type="EMBL" id="VYZN01000048">
    <property type="protein sequence ID" value="KAE9528495.1"/>
    <property type="molecule type" value="Genomic_DNA"/>
</dbReference>
<name>A0A6G0T9N2_APHGL</name>
<reference evidence="2 3" key="1">
    <citation type="submission" date="2019-08" db="EMBL/GenBank/DDBJ databases">
        <title>The genome of the soybean aphid Biotype 1, its phylome, world population structure and adaptation to the North American continent.</title>
        <authorList>
            <person name="Giordano R."/>
            <person name="Donthu R.K."/>
            <person name="Hernandez A.G."/>
            <person name="Wright C.L."/>
            <person name="Zimin A.V."/>
        </authorList>
    </citation>
    <scope>NUCLEOTIDE SEQUENCE [LARGE SCALE GENOMIC DNA]</scope>
    <source>
        <tissue evidence="2">Whole aphids</tissue>
    </source>
</reference>
<accession>A0A6G0T9N2</accession>
<organism evidence="2 3">
    <name type="scientific">Aphis glycines</name>
    <name type="common">Soybean aphid</name>
    <dbReference type="NCBI Taxonomy" id="307491"/>
    <lineage>
        <taxon>Eukaryota</taxon>
        <taxon>Metazoa</taxon>
        <taxon>Ecdysozoa</taxon>
        <taxon>Arthropoda</taxon>
        <taxon>Hexapoda</taxon>
        <taxon>Insecta</taxon>
        <taxon>Pterygota</taxon>
        <taxon>Neoptera</taxon>
        <taxon>Paraneoptera</taxon>
        <taxon>Hemiptera</taxon>
        <taxon>Sternorrhyncha</taxon>
        <taxon>Aphidomorpha</taxon>
        <taxon>Aphidoidea</taxon>
        <taxon>Aphididae</taxon>
        <taxon>Aphidini</taxon>
        <taxon>Aphis</taxon>
        <taxon>Aphis</taxon>
    </lineage>
</organism>
<protein>
    <submittedName>
        <fullName evidence="2">Uncharacterized protein</fullName>
    </submittedName>
</protein>
<dbReference type="AlphaFoldDB" id="A0A6G0T9N2"/>
<evidence type="ECO:0000313" key="3">
    <source>
        <dbReference type="Proteomes" id="UP000475862"/>
    </source>
</evidence>
<sequence>MSCKFSQLWHILKCLLLTSIIHQGYSLFHRKPPLKFEIEALYRLVLLYRHKKKNTPIIVESIHSSLRLESKINLLHNIENFAEYLVFLFILIKNIDQNIWLKIILSYNFVGVKITCKFKKKTISQKFMLDLLQFHTHEAQKILLEYLSKIIWSVKLINDQYSDAKNRLLNFHRNNNCRKKVNSRISIREKRRLRLKIPNIVIMLSVYAASTCLSSLLSDSLSVWQQITSLWTVAIIIMIPTE</sequence>
<proteinExistence type="predicted"/>
<dbReference type="Proteomes" id="UP000475862">
    <property type="component" value="Unassembled WGS sequence"/>
</dbReference>